<dbReference type="Pfam" id="PF11751">
    <property type="entry name" value="PorP_SprF"/>
    <property type="match status" value="1"/>
</dbReference>
<proteinExistence type="predicted"/>
<evidence type="ECO:0000313" key="1">
    <source>
        <dbReference type="EMBL" id="PPK85325.1"/>
    </source>
</evidence>
<comment type="caution">
    <text evidence="1">The sequence shown here is derived from an EMBL/GenBank/DDBJ whole genome shotgun (WGS) entry which is preliminary data.</text>
</comment>
<sequence length="400" mass="43886">MVLLLRSFLFVAMILAGAQLLGQDPFFSQFYANRVYLNPAYAGLEAGTQLILNYRDQWFGLPDATSMPFQGGYRTYNATLNQRMPCFKDIERATFGIAGSVFQDETGAAPLKTTGVGLAGAFEYAFINPDLKISNGLSRLDMRMGAQLSFMQSSLASGDFIFSYQLDPVTGVVGASKIIDVATGPYMNMNIGAMVRGSWNHGLQDYTIFTLGASLSNVNQPNVAFDEESANVVLPRRTTLHMGLTRRVSSMKGTRAYTPTSIAPQFRWDSQLGGKFNLYTVGSYLLGKGHYTGIFYQFNTPRRPATNTGNPIGGRNSSTLIMSYGIDVRSLLDVGRRWRDRATGWIVGFSYDLPLNGINASSSVGTIEVNCRIMLADLKSKCRILGKNELYKGATCPVSF</sequence>
<accession>A0A2S6I2C6</accession>
<dbReference type="EMBL" id="PTJC01000006">
    <property type="protein sequence ID" value="PPK85325.1"/>
    <property type="molecule type" value="Genomic_DNA"/>
</dbReference>
<organism evidence="1 2">
    <name type="scientific">Neolewinella xylanilytica</name>
    <dbReference type="NCBI Taxonomy" id="1514080"/>
    <lineage>
        <taxon>Bacteria</taxon>
        <taxon>Pseudomonadati</taxon>
        <taxon>Bacteroidota</taxon>
        <taxon>Saprospiria</taxon>
        <taxon>Saprospirales</taxon>
        <taxon>Lewinellaceae</taxon>
        <taxon>Neolewinella</taxon>
    </lineage>
</organism>
<name>A0A2S6I2C6_9BACT</name>
<dbReference type="RefSeq" id="WP_104419830.1">
    <property type="nucleotide sequence ID" value="NZ_PTJC01000006.1"/>
</dbReference>
<dbReference type="AlphaFoldDB" id="A0A2S6I2C6"/>
<keyword evidence="2" id="KW-1185">Reference proteome</keyword>
<dbReference type="OrthoDB" id="1186563at2"/>
<protein>
    <submittedName>
        <fullName evidence="1">Type IX secretion system PorP/SprF family membrane protein</fullName>
    </submittedName>
</protein>
<reference evidence="1 2" key="1">
    <citation type="submission" date="2018-02" db="EMBL/GenBank/DDBJ databases">
        <title>Genomic Encyclopedia of Archaeal and Bacterial Type Strains, Phase II (KMG-II): from individual species to whole genera.</title>
        <authorList>
            <person name="Goeker M."/>
        </authorList>
    </citation>
    <scope>NUCLEOTIDE SEQUENCE [LARGE SCALE GENOMIC DNA]</scope>
    <source>
        <strain evidence="1 2">DSM 29526</strain>
    </source>
</reference>
<gene>
    <name evidence="1" type="ORF">CLV84_2220</name>
</gene>
<dbReference type="Proteomes" id="UP000237662">
    <property type="component" value="Unassembled WGS sequence"/>
</dbReference>
<dbReference type="NCBIfam" id="TIGR03519">
    <property type="entry name" value="T9SS_PorP_fam"/>
    <property type="match status" value="1"/>
</dbReference>
<dbReference type="InterPro" id="IPR019861">
    <property type="entry name" value="PorP/SprF_Bacteroidetes"/>
</dbReference>
<evidence type="ECO:0000313" key="2">
    <source>
        <dbReference type="Proteomes" id="UP000237662"/>
    </source>
</evidence>